<gene>
    <name evidence="1" type="ORF">CO172_02265</name>
</gene>
<comment type="caution">
    <text evidence="1">The sequence shown here is derived from an EMBL/GenBank/DDBJ whole genome shotgun (WGS) entry which is preliminary data.</text>
</comment>
<dbReference type="AlphaFoldDB" id="A0A2M7XHE2"/>
<evidence type="ECO:0000313" key="2">
    <source>
        <dbReference type="Proteomes" id="UP000229749"/>
    </source>
</evidence>
<protein>
    <submittedName>
        <fullName evidence="1">Uncharacterized protein</fullName>
    </submittedName>
</protein>
<sequence length="569" mass="65872">MSKTPNYDAKAKAILDATKPGERVCELTGEKWFMDEREIEWYRKFNVPPSRYSPLTRMRLLTNTFSGGQWWYNQHAQTGKPIICGIHPGTGIRVLPDKEWFEKDFSFEQIDYDESRSVFDQIYELNLRIPSSAQRNYVEVENSISIASHGDQNSYFVVASKSKNTLFGVVAYNTEDSAEIYNAVTVNQSYNIVNSNRIFQSRYVRESNDCLNSVFLFDCRNCEYCFGATNKRNKKHLWFNEQLSKDEWEKRRAQVDLGKRSVVEEYLQKFDELMIKSIWPENFNEKTTDSIGEYLHGCTDCQYVYFADGGARHCDWCVWAIAQSQDNAFCAEVVNSKDCYYSAGVPNCYGGLFLFWCVRCQNSELCIGCYDCENCFGCVGLLKKKFHFFNKPYTEKEYWQKVDQIKCTMFDRGEYGEFFPAKFSFGHYLESGAVKYHLADLAFGEKIHANLFPVEIKGATGAELAQAMDVKDSKEIPDTIDEIDAWVNKPVYDAKLKRRFSLIAPEIALYKKLRIAPPVEHHIARVIDMIFSSNSAVFDEARCEKCNKHLRPFTSGGLKRRFFCLVKLK</sequence>
<evidence type="ECO:0000313" key="1">
    <source>
        <dbReference type="EMBL" id="PJA47310.1"/>
    </source>
</evidence>
<dbReference type="EMBL" id="PFWS01000033">
    <property type="protein sequence ID" value="PJA47310.1"/>
    <property type="molecule type" value="Genomic_DNA"/>
</dbReference>
<name>A0A2M7XHE2_9BACT</name>
<organism evidence="1 2">
    <name type="scientific">Candidatus Uhrbacteria bacterium CG_4_9_14_3_um_filter_36_7</name>
    <dbReference type="NCBI Taxonomy" id="1975033"/>
    <lineage>
        <taxon>Bacteria</taxon>
        <taxon>Candidatus Uhriibacteriota</taxon>
    </lineage>
</organism>
<reference evidence="2" key="1">
    <citation type="submission" date="2017-09" db="EMBL/GenBank/DDBJ databases">
        <title>Depth-based differentiation of microbial function through sediment-hosted aquifers and enrichment of novel symbionts in the deep terrestrial subsurface.</title>
        <authorList>
            <person name="Probst A.J."/>
            <person name="Ladd B."/>
            <person name="Jarett J.K."/>
            <person name="Geller-Mcgrath D.E."/>
            <person name="Sieber C.M.K."/>
            <person name="Emerson J.B."/>
            <person name="Anantharaman K."/>
            <person name="Thomas B.C."/>
            <person name="Malmstrom R."/>
            <person name="Stieglmeier M."/>
            <person name="Klingl A."/>
            <person name="Woyke T."/>
            <person name="Ryan C.M."/>
            <person name="Banfield J.F."/>
        </authorList>
    </citation>
    <scope>NUCLEOTIDE SEQUENCE [LARGE SCALE GENOMIC DNA]</scope>
</reference>
<accession>A0A2M7XHE2</accession>
<dbReference type="Proteomes" id="UP000229749">
    <property type="component" value="Unassembled WGS sequence"/>
</dbReference>
<proteinExistence type="predicted"/>